<reference evidence="14" key="2">
    <citation type="submission" date="2020-09" db="EMBL/GenBank/DDBJ databases">
        <authorList>
            <person name="Sun Q."/>
            <person name="Zhou Y."/>
        </authorList>
    </citation>
    <scope>NUCLEOTIDE SEQUENCE</scope>
    <source>
        <strain evidence="14">CGMCC 1.12924</strain>
    </source>
</reference>
<dbReference type="PRINTS" id="PR00368">
    <property type="entry name" value="FADPNR"/>
</dbReference>
<keyword evidence="5 12" id="KW-0285">Flavoprotein</keyword>
<organism evidence="14 15">
    <name type="scientific">Planktosalinus lacus</name>
    <dbReference type="NCBI Taxonomy" id="1526573"/>
    <lineage>
        <taxon>Bacteria</taxon>
        <taxon>Pseudomonadati</taxon>
        <taxon>Bacteroidota</taxon>
        <taxon>Flavobacteriia</taxon>
        <taxon>Flavobacteriales</taxon>
        <taxon>Flavobacteriaceae</taxon>
        <taxon>Planktosalinus</taxon>
    </lineage>
</organism>
<dbReference type="GO" id="GO:0005737">
    <property type="term" value="C:cytoplasm"/>
    <property type="evidence" value="ECO:0007669"/>
    <property type="project" value="UniProtKB-SubCell"/>
</dbReference>
<dbReference type="GO" id="GO:0009435">
    <property type="term" value="P:NAD+ biosynthetic process"/>
    <property type="evidence" value="ECO:0007669"/>
    <property type="project" value="UniProtKB-UniPathway"/>
</dbReference>
<comment type="cofactor">
    <cofactor evidence="1 12">
        <name>FAD</name>
        <dbReference type="ChEBI" id="CHEBI:57692"/>
    </cofactor>
</comment>
<evidence type="ECO:0000256" key="9">
    <source>
        <dbReference type="ARBA" id="ARBA00048305"/>
    </source>
</evidence>
<dbReference type="Proteomes" id="UP000652231">
    <property type="component" value="Unassembled WGS sequence"/>
</dbReference>
<evidence type="ECO:0000256" key="3">
    <source>
        <dbReference type="ARBA" id="ARBA00008562"/>
    </source>
</evidence>
<evidence type="ECO:0000256" key="5">
    <source>
        <dbReference type="ARBA" id="ARBA00022630"/>
    </source>
</evidence>
<evidence type="ECO:0000256" key="8">
    <source>
        <dbReference type="ARBA" id="ARBA00023002"/>
    </source>
</evidence>
<dbReference type="PANTHER" id="PTHR42716:SF2">
    <property type="entry name" value="L-ASPARTATE OXIDASE, CHLOROPLASTIC"/>
    <property type="match status" value="1"/>
</dbReference>
<evidence type="ECO:0000256" key="4">
    <source>
        <dbReference type="ARBA" id="ARBA00012173"/>
    </source>
</evidence>
<accession>A0A8J2Y8Q2</accession>
<dbReference type="PANTHER" id="PTHR42716">
    <property type="entry name" value="L-ASPARTATE OXIDASE"/>
    <property type="match status" value="1"/>
</dbReference>
<evidence type="ECO:0000256" key="11">
    <source>
        <dbReference type="PIRSR" id="PIRSR000171-1"/>
    </source>
</evidence>
<protein>
    <recommendedName>
        <fullName evidence="4 10">L-aspartate oxidase</fullName>
        <ecNumber evidence="4 10">1.4.3.16</ecNumber>
    </recommendedName>
</protein>
<dbReference type="SUPFAM" id="SSF56425">
    <property type="entry name" value="Succinate dehydrogenase/fumarate reductase flavoprotein, catalytic domain"/>
    <property type="match status" value="1"/>
</dbReference>
<evidence type="ECO:0000256" key="2">
    <source>
        <dbReference type="ARBA" id="ARBA00004950"/>
    </source>
</evidence>
<dbReference type="GO" id="GO:0008734">
    <property type="term" value="F:L-aspartate oxidase activity"/>
    <property type="evidence" value="ECO:0007669"/>
    <property type="project" value="UniProtKB-UniRule"/>
</dbReference>
<dbReference type="Gene3D" id="3.90.700.10">
    <property type="entry name" value="Succinate dehydrogenase/fumarate reductase flavoprotein, catalytic domain"/>
    <property type="match status" value="1"/>
</dbReference>
<evidence type="ECO:0000256" key="7">
    <source>
        <dbReference type="ARBA" id="ARBA00022827"/>
    </source>
</evidence>
<comment type="subcellular location">
    <subcellularLocation>
        <location evidence="12">Cytoplasm</location>
    </subcellularLocation>
</comment>
<dbReference type="SUPFAM" id="SSF51905">
    <property type="entry name" value="FAD/NAD(P)-binding domain"/>
    <property type="match status" value="1"/>
</dbReference>
<feature type="domain" description="FAD-dependent oxidoreductase 2 FAD-binding" evidence="13">
    <location>
        <begin position="5"/>
        <end position="379"/>
    </location>
</feature>
<dbReference type="Pfam" id="PF00890">
    <property type="entry name" value="FAD_binding_2"/>
    <property type="match status" value="1"/>
</dbReference>
<gene>
    <name evidence="14" type="ORF">GCM10011312_05740</name>
</gene>
<proteinExistence type="inferred from homology"/>
<dbReference type="InterPro" id="IPR036188">
    <property type="entry name" value="FAD/NAD-bd_sf"/>
</dbReference>
<evidence type="ECO:0000256" key="12">
    <source>
        <dbReference type="RuleBase" id="RU362049"/>
    </source>
</evidence>
<evidence type="ECO:0000256" key="10">
    <source>
        <dbReference type="NCBIfam" id="TIGR00551"/>
    </source>
</evidence>
<dbReference type="EC" id="1.4.3.16" evidence="4 10"/>
<dbReference type="Gene3D" id="3.50.50.60">
    <property type="entry name" value="FAD/NAD(P)-binding domain"/>
    <property type="match status" value="1"/>
</dbReference>
<feature type="active site" description="Proton acceptor" evidence="11">
    <location>
        <position position="277"/>
    </location>
</feature>
<keyword evidence="6 12" id="KW-0662">Pyridine nucleotide biosynthesis</keyword>
<evidence type="ECO:0000256" key="1">
    <source>
        <dbReference type="ARBA" id="ARBA00001974"/>
    </source>
</evidence>
<evidence type="ECO:0000256" key="6">
    <source>
        <dbReference type="ARBA" id="ARBA00022642"/>
    </source>
</evidence>
<keyword evidence="7 12" id="KW-0274">FAD</keyword>
<evidence type="ECO:0000313" key="15">
    <source>
        <dbReference type="Proteomes" id="UP000652231"/>
    </source>
</evidence>
<evidence type="ECO:0000313" key="14">
    <source>
        <dbReference type="EMBL" id="GGD84585.1"/>
    </source>
</evidence>
<dbReference type="PIRSF" id="PIRSF000171">
    <property type="entry name" value="SDHA_APRA_LASPO"/>
    <property type="match status" value="1"/>
</dbReference>
<reference evidence="14" key="1">
    <citation type="journal article" date="2014" name="Int. J. Syst. Evol. Microbiol.">
        <title>Complete genome sequence of Corynebacterium casei LMG S-19264T (=DSM 44701T), isolated from a smear-ripened cheese.</title>
        <authorList>
            <consortium name="US DOE Joint Genome Institute (JGI-PGF)"/>
            <person name="Walter F."/>
            <person name="Albersmeier A."/>
            <person name="Kalinowski J."/>
            <person name="Ruckert C."/>
        </authorList>
    </citation>
    <scope>NUCLEOTIDE SEQUENCE</scope>
    <source>
        <strain evidence="14">CGMCC 1.12924</strain>
    </source>
</reference>
<comment type="catalytic activity">
    <reaction evidence="9">
        <text>L-aspartate + O2 = iminosuccinate + H2O2</text>
        <dbReference type="Rhea" id="RHEA:25876"/>
        <dbReference type="ChEBI" id="CHEBI:15379"/>
        <dbReference type="ChEBI" id="CHEBI:16240"/>
        <dbReference type="ChEBI" id="CHEBI:29991"/>
        <dbReference type="ChEBI" id="CHEBI:77875"/>
        <dbReference type="EC" id="1.4.3.16"/>
    </reaction>
    <physiologicalReaction direction="left-to-right" evidence="9">
        <dbReference type="Rhea" id="RHEA:25877"/>
    </physiologicalReaction>
</comment>
<name>A0A8J2Y8Q2_9FLAO</name>
<dbReference type="NCBIfam" id="TIGR00551">
    <property type="entry name" value="nadB"/>
    <property type="match status" value="1"/>
</dbReference>
<comment type="caution">
    <text evidence="14">The sequence shown here is derived from an EMBL/GenBank/DDBJ whole genome shotgun (WGS) entry which is preliminary data.</text>
</comment>
<comment type="pathway">
    <text evidence="2 12">Cofactor biosynthesis; NAD(+) biosynthesis; iminoaspartate from L-aspartate (oxidase route): step 1/1.</text>
</comment>
<evidence type="ECO:0000259" key="13">
    <source>
        <dbReference type="Pfam" id="PF00890"/>
    </source>
</evidence>
<dbReference type="InterPro" id="IPR027477">
    <property type="entry name" value="Succ_DH/fumarate_Rdtase_cat_sf"/>
</dbReference>
<sequence>MMQTDVLIIGSGIAGLAFAIKLAERKPKTDIVLVTKADRFESNTKYAQGGIAAVMDNIHSSFESHISDTLKAGKGFSNIQTVRMVVEKAPKRLQELIAWGTPFDKTSDGKWDYGLEGGHSVARILHHKDQTGLALEKALLQQLSRFKNIQFQTEVFATDLLVQNKRCYGAQFLDKNEQSFSIQSNITYLATGGSGQVFSKTTNPLIATGDGLAMASRAGAVVEHMAFYQFHPTALVTSKNPVFLITEALRGFGAYLINHKGERFVFKHHPEGELATRDILSEAIFKEMQKTGHDHVWLDCRHLDREALRSHFPNIILQCKKHGFNLFNEPIPVAPAAHYQCGGIKVNREGKTTLHGLYANGECASTGLHGANRLASNSLLEAVVFAHEAALSVASELKQNKTTAGFSGRTGSVSKNPVTTTVKTAHLKKALQELMYRFYLNKSLEMPLKPFGAEIDSLFSEIKKLSVYHKSSQSIWELQNMAETARLIINDTLYE</sequence>
<keyword evidence="8 12" id="KW-0560">Oxidoreductase</keyword>
<dbReference type="FunFam" id="3.90.700.10:FF:000002">
    <property type="entry name" value="L-aspartate oxidase"/>
    <property type="match status" value="1"/>
</dbReference>
<dbReference type="InterPro" id="IPR005288">
    <property type="entry name" value="NadB"/>
</dbReference>
<comment type="function">
    <text evidence="12">Catalyzes the oxidation of L-aspartate to iminoaspartate.</text>
</comment>
<dbReference type="AlphaFoldDB" id="A0A8J2Y8Q2"/>
<comment type="similarity">
    <text evidence="3 12">Belongs to the FAD-dependent oxidoreductase 2 family. NadB subfamily.</text>
</comment>
<dbReference type="UniPathway" id="UPA00253">
    <property type="reaction ID" value="UER00326"/>
</dbReference>
<dbReference type="EMBL" id="BMGK01000002">
    <property type="protein sequence ID" value="GGD84585.1"/>
    <property type="molecule type" value="Genomic_DNA"/>
</dbReference>
<keyword evidence="15" id="KW-1185">Reference proteome</keyword>
<dbReference type="InterPro" id="IPR003953">
    <property type="entry name" value="FAD-dep_OxRdtase_2_FAD-bd"/>
</dbReference>